<evidence type="ECO:0000313" key="5">
    <source>
        <dbReference type="Proteomes" id="UP000694408"/>
    </source>
</evidence>
<keyword evidence="5" id="KW-1185">Reference proteome</keyword>
<evidence type="ECO:0000256" key="2">
    <source>
        <dbReference type="SAM" id="MobiDB-lite"/>
    </source>
</evidence>
<feature type="compositionally biased region" description="Low complexity" evidence="2">
    <location>
        <begin position="358"/>
        <end position="375"/>
    </location>
</feature>
<feature type="coiled-coil region" evidence="1">
    <location>
        <begin position="173"/>
        <end position="200"/>
    </location>
</feature>
<sequence length="628" mass="70950">MEPPEGWDPYGRPARRTQWLVSALAYHYGLDRGVENEIVVLATGLDQYLQEIFHHLDCDGSGRIPGEDFRTLCQVLGLEEAAEPEECAGLWDGLSAELTFRQFHARLCGHFSTRAGPRLPLGRESEHIETQIRLRSPRRRRRTDPAGRGAAGSAERRPPGPCSRECCEEIAALEQAEDRIASLEEENGSLRELVEDMRAALQSSDARCLALQVGLRKSHASHTGEGPCFIGRKRPLTQKHSQNKCLQNVLEEMELMRSSRDGQIEEAIRFSQELEKELKSSQEALVSLEDCNRNLKREQAEMRRKVEEARHAVLNSLGKVKELEARAKEVPHLQIHIQRLESQLQHYRSELERCQLAQQSSPQKQHQEQQSSPEQQQKHQEQEQNQEQEAAAVPGGTCRVSMAPPGTTDHEEQLCRSVEGQAASDEEEEQWPGHRAPQLGHRRRILAKLPCCGSGCDEKTWRKLLSYLETSSTDGKDPVELLGTISPLTEQPELKGHQDRKLETSMEEMKGPWVGELQQKVEETEVLKMELQMLETERVRLSLVEEKLLDVLQLLQQLRGLNISKRALGKILLSTLESCCDPQPGKAQLLEVLDTLQQELAACELLHKQPLEQAQSPRSLSNPLVISC</sequence>
<feature type="compositionally biased region" description="Basic and acidic residues" evidence="2">
    <location>
        <begin position="121"/>
        <end position="132"/>
    </location>
</feature>
<evidence type="ECO:0000313" key="4">
    <source>
        <dbReference type="Ensembl" id="ENSJHYP00000004584.1"/>
    </source>
</evidence>
<dbReference type="Pfam" id="PF15799">
    <property type="entry name" value="CCD48"/>
    <property type="match status" value="3"/>
</dbReference>
<reference evidence="4" key="1">
    <citation type="submission" date="2025-08" db="UniProtKB">
        <authorList>
            <consortium name="Ensembl"/>
        </authorList>
    </citation>
    <scope>IDENTIFICATION</scope>
</reference>
<protein>
    <recommendedName>
        <fullName evidence="3">EF-hand domain-containing protein</fullName>
    </recommendedName>
</protein>
<accession>A0A8C5IKZ5</accession>
<dbReference type="InterPro" id="IPR031601">
    <property type="entry name" value="CCD48"/>
</dbReference>
<dbReference type="OMA" id="RCDDKAF"/>
<keyword evidence="1" id="KW-0175">Coiled coil</keyword>
<dbReference type="Proteomes" id="UP000694408">
    <property type="component" value="Unplaced"/>
</dbReference>
<dbReference type="PROSITE" id="PS50222">
    <property type="entry name" value="EF_HAND_2"/>
    <property type="match status" value="1"/>
</dbReference>
<name>A0A8C5IKZ5_JUNHY</name>
<reference evidence="4" key="2">
    <citation type="submission" date="2025-09" db="UniProtKB">
        <authorList>
            <consortium name="Ensembl"/>
        </authorList>
    </citation>
    <scope>IDENTIFICATION</scope>
</reference>
<feature type="coiled-coil region" evidence="1">
    <location>
        <begin position="264"/>
        <end position="312"/>
    </location>
</feature>
<proteinExistence type="predicted"/>
<feature type="region of interest" description="Disordered" evidence="2">
    <location>
        <begin position="119"/>
        <end position="163"/>
    </location>
</feature>
<dbReference type="Ensembl" id="ENSJHYT00000005650.1">
    <property type="protein sequence ID" value="ENSJHYP00000004584.1"/>
    <property type="gene ID" value="ENSJHYG00000003783.1"/>
</dbReference>
<dbReference type="InterPro" id="IPR011992">
    <property type="entry name" value="EF-hand-dom_pair"/>
</dbReference>
<evidence type="ECO:0000256" key="1">
    <source>
        <dbReference type="SAM" id="Coils"/>
    </source>
</evidence>
<organism evidence="4 5">
    <name type="scientific">Junco hyemalis</name>
    <name type="common">Dark-eyed junco</name>
    <dbReference type="NCBI Taxonomy" id="40217"/>
    <lineage>
        <taxon>Eukaryota</taxon>
        <taxon>Metazoa</taxon>
        <taxon>Chordata</taxon>
        <taxon>Craniata</taxon>
        <taxon>Vertebrata</taxon>
        <taxon>Euteleostomi</taxon>
        <taxon>Archelosauria</taxon>
        <taxon>Archosauria</taxon>
        <taxon>Dinosauria</taxon>
        <taxon>Saurischia</taxon>
        <taxon>Theropoda</taxon>
        <taxon>Coelurosauria</taxon>
        <taxon>Aves</taxon>
        <taxon>Neognathae</taxon>
        <taxon>Neoaves</taxon>
        <taxon>Telluraves</taxon>
        <taxon>Australaves</taxon>
        <taxon>Passeriformes</taxon>
        <taxon>Passerellidae</taxon>
        <taxon>Junco</taxon>
    </lineage>
</organism>
<feature type="domain" description="EF-hand" evidence="3">
    <location>
        <begin position="44"/>
        <end position="79"/>
    </location>
</feature>
<dbReference type="AlphaFoldDB" id="A0A8C5IKZ5"/>
<dbReference type="GO" id="GO:0005509">
    <property type="term" value="F:calcium ion binding"/>
    <property type="evidence" value="ECO:0007669"/>
    <property type="project" value="InterPro"/>
</dbReference>
<feature type="region of interest" description="Disordered" evidence="2">
    <location>
        <begin position="355"/>
        <end position="413"/>
    </location>
</feature>
<dbReference type="InterPro" id="IPR002048">
    <property type="entry name" value="EF_hand_dom"/>
</dbReference>
<evidence type="ECO:0000259" key="3">
    <source>
        <dbReference type="PROSITE" id="PS50222"/>
    </source>
</evidence>
<dbReference type="SUPFAM" id="SSF47473">
    <property type="entry name" value="EF-hand"/>
    <property type="match status" value="1"/>
</dbReference>